<dbReference type="EMBL" id="UINC01011155">
    <property type="protein sequence ID" value="SVA49353.1"/>
    <property type="molecule type" value="Genomic_DNA"/>
</dbReference>
<dbReference type="GO" id="GO:0070042">
    <property type="term" value="F:rRNA (uridine-N3-)-methyltransferase activity"/>
    <property type="evidence" value="ECO:0007669"/>
    <property type="project" value="TreeGrafter"/>
</dbReference>
<dbReference type="GO" id="GO:0005737">
    <property type="term" value="C:cytoplasm"/>
    <property type="evidence" value="ECO:0007669"/>
    <property type="project" value="UniProtKB-SubCell"/>
</dbReference>
<keyword evidence="4" id="KW-0963">Cytoplasm</keyword>
<dbReference type="InterPro" id="IPR046887">
    <property type="entry name" value="RsmE_PUA-like"/>
</dbReference>
<comment type="subcellular location">
    <subcellularLocation>
        <location evidence="1">Cytoplasm</location>
    </subcellularLocation>
</comment>
<dbReference type="AlphaFoldDB" id="A0A381WBP6"/>
<feature type="domain" description="Ribosomal RNA small subunit methyltransferase E methyltransferase" evidence="11">
    <location>
        <begin position="77"/>
        <end position="236"/>
    </location>
</feature>
<feature type="domain" description="Ribosomal RNA small subunit methyltransferase E PUA-like" evidence="12">
    <location>
        <begin position="26"/>
        <end position="59"/>
    </location>
</feature>
<dbReference type="InterPro" id="IPR015947">
    <property type="entry name" value="PUA-like_sf"/>
</dbReference>
<evidence type="ECO:0000256" key="2">
    <source>
        <dbReference type="ARBA" id="ARBA00005528"/>
    </source>
</evidence>
<evidence type="ECO:0000256" key="8">
    <source>
        <dbReference type="ARBA" id="ARBA00022691"/>
    </source>
</evidence>
<evidence type="ECO:0000259" key="12">
    <source>
        <dbReference type="Pfam" id="PF20260"/>
    </source>
</evidence>
<evidence type="ECO:0000256" key="4">
    <source>
        <dbReference type="ARBA" id="ARBA00022490"/>
    </source>
</evidence>
<dbReference type="PANTHER" id="PTHR30027">
    <property type="entry name" value="RIBOSOMAL RNA SMALL SUBUNIT METHYLTRANSFERASE E"/>
    <property type="match status" value="1"/>
</dbReference>
<dbReference type="NCBIfam" id="TIGR00046">
    <property type="entry name" value="RsmE family RNA methyltransferase"/>
    <property type="match status" value="1"/>
</dbReference>
<evidence type="ECO:0000313" key="13">
    <source>
        <dbReference type="EMBL" id="SVA49353.1"/>
    </source>
</evidence>
<dbReference type="InterPro" id="IPR029028">
    <property type="entry name" value="Alpha/beta_knot_MTases"/>
</dbReference>
<evidence type="ECO:0000256" key="10">
    <source>
        <dbReference type="ARBA" id="ARBA00047944"/>
    </source>
</evidence>
<keyword evidence="8" id="KW-0949">S-adenosyl-L-methionine</keyword>
<name>A0A381WBP6_9ZZZZ</name>
<keyword evidence="7" id="KW-0808">Transferase</keyword>
<dbReference type="EC" id="2.1.1.193" evidence="3"/>
<dbReference type="CDD" id="cd18084">
    <property type="entry name" value="RsmE-like"/>
    <property type="match status" value="1"/>
</dbReference>
<dbReference type="Pfam" id="PF04452">
    <property type="entry name" value="Methyltrans_RNA"/>
    <property type="match status" value="1"/>
</dbReference>
<dbReference type="PANTHER" id="PTHR30027:SF3">
    <property type="entry name" value="16S RRNA (URACIL(1498)-N(3))-METHYLTRANSFERASE"/>
    <property type="match status" value="1"/>
</dbReference>
<dbReference type="GO" id="GO:0070475">
    <property type="term" value="P:rRNA base methylation"/>
    <property type="evidence" value="ECO:0007669"/>
    <property type="project" value="TreeGrafter"/>
</dbReference>
<keyword evidence="6" id="KW-0489">Methyltransferase</keyword>
<dbReference type="Gene3D" id="3.40.1280.10">
    <property type="match status" value="1"/>
</dbReference>
<evidence type="ECO:0000256" key="6">
    <source>
        <dbReference type="ARBA" id="ARBA00022603"/>
    </source>
</evidence>
<dbReference type="InterPro" id="IPR006700">
    <property type="entry name" value="RsmE"/>
</dbReference>
<proteinExistence type="inferred from homology"/>
<keyword evidence="5" id="KW-0698">rRNA processing</keyword>
<evidence type="ECO:0000256" key="9">
    <source>
        <dbReference type="ARBA" id="ARBA00025699"/>
    </source>
</evidence>
<organism evidence="13">
    <name type="scientific">marine metagenome</name>
    <dbReference type="NCBI Taxonomy" id="408172"/>
    <lineage>
        <taxon>unclassified sequences</taxon>
        <taxon>metagenomes</taxon>
        <taxon>ecological metagenomes</taxon>
    </lineage>
</organism>
<dbReference type="SUPFAM" id="SSF88697">
    <property type="entry name" value="PUA domain-like"/>
    <property type="match status" value="1"/>
</dbReference>
<comment type="function">
    <text evidence="9">Specifically methylates the N3 position of the uracil ring of uridine 1498 (m3U1498) in 16S rRNA. Acts on the fully assembled 30S ribosomal subunit.</text>
</comment>
<accession>A0A381WBP6</accession>
<gene>
    <name evidence="13" type="ORF">METZ01_LOCUS102207</name>
</gene>
<evidence type="ECO:0000259" key="11">
    <source>
        <dbReference type="Pfam" id="PF04452"/>
    </source>
</evidence>
<comment type="catalytic activity">
    <reaction evidence="10">
        <text>uridine(1498) in 16S rRNA + S-adenosyl-L-methionine = N(3)-methyluridine(1498) in 16S rRNA + S-adenosyl-L-homocysteine + H(+)</text>
        <dbReference type="Rhea" id="RHEA:42920"/>
        <dbReference type="Rhea" id="RHEA-COMP:10283"/>
        <dbReference type="Rhea" id="RHEA-COMP:10284"/>
        <dbReference type="ChEBI" id="CHEBI:15378"/>
        <dbReference type="ChEBI" id="CHEBI:57856"/>
        <dbReference type="ChEBI" id="CHEBI:59789"/>
        <dbReference type="ChEBI" id="CHEBI:65315"/>
        <dbReference type="ChEBI" id="CHEBI:74502"/>
        <dbReference type="EC" id="2.1.1.193"/>
    </reaction>
</comment>
<evidence type="ECO:0000256" key="5">
    <source>
        <dbReference type="ARBA" id="ARBA00022552"/>
    </source>
</evidence>
<comment type="similarity">
    <text evidence="2">Belongs to the RNA methyltransferase RsmE family.</text>
</comment>
<dbReference type="PIRSF" id="PIRSF015601">
    <property type="entry name" value="MTase_slr0722"/>
    <property type="match status" value="1"/>
</dbReference>
<dbReference type="SUPFAM" id="SSF75217">
    <property type="entry name" value="alpha/beta knot"/>
    <property type="match status" value="1"/>
</dbReference>
<protein>
    <recommendedName>
        <fullName evidence="3">16S rRNA (uracil(1498)-N(3))-methyltransferase</fullName>
        <ecNumber evidence="3">2.1.1.193</ecNumber>
    </recommendedName>
</protein>
<reference evidence="13" key="1">
    <citation type="submission" date="2018-05" db="EMBL/GenBank/DDBJ databases">
        <authorList>
            <person name="Lanie J.A."/>
            <person name="Ng W.-L."/>
            <person name="Kazmierczak K.M."/>
            <person name="Andrzejewski T.M."/>
            <person name="Davidsen T.M."/>
            <person name="Wayne K.J."/>
            <person name="Tettelin H."/>
            <person name="Glass J.I."/>
            <person name="Rusch D."/>
            <person name="Podicherti R."/>
            <person name="Tsui H.-C.T."/>
            <person name="Winkler M.E."/>
        </authorList>
    </citation>
    <scope>NUCLEOTIDE SEQUENCE</scope>
</reference>
<sequence>MHRFLIDPSDIQDGRVHFAEEISLQMKKVLRLRSGNEVVVFDGGGVDYQVRLEVVETKTSLGTVLSANDSHNEPGIFITLYQALIRSERYEYALQKGVETGISRFVPFTSERTEVSIPSQSKMGRWRRIIKEAAEQSGRSVVPQLSDPILFSNMIKNLNSVVLIPWEEEKNQSIRQILSKLRQDPGLDVTYIDLIIGPVGGFTSQEVLDAADYGATSVSLGKRILRSETAGIVAAVTVLYEFDDI</sequence>
<dbReference type="InterPro" id="IPR046886">
    <property type="entry name" value="RsmE_MTase_dom"/>
</dbReference>
<dbReference type="InterPro" id="IPR029026">
    <property type="entry name" value="tRNA_m1G_MTases_N"/>
</dbReference>
<evidence type="ECO:0000256" key="3">
    <source>
        <dbReference type="ARBA" id="ARBA00012328"/>
    </source>
</evidence>
<evidence type="ECO:0000256" key="1">
    <source>
        <dbReference type="ARBA" id="ARBA00004496"/>
    </source>
</evidence>
<dbReference type="Pfam" id="PF20260">
    <property type="entry name" value="PUA_4"/>
    <property type="match status" value="1"/>
</dbReference>
<evidence type="ECO:0000256" key="7">
    <source>
        <dbReference type="ARBA" id="ARBA00022679"/>
    </source>
</evidence>